<name>A0A562E2M0_9GAMM</name>
<dbReference type="InterPro" id="IPR035959">
    <property type="entry name" value="RutC-like_sf"/>
</dbReference>
<dbReference type="Proteomes" id="UP000321583">
    <property type="component" value="Unassembled WGS sequence"/>
</dbReference>
<keyword evidence="1" id="KW-0456">Lyase</keyword>
<dbReference type="AlphaFoldDB" id="A0A562E2M0"/>
<evidence type="ECO:0000313" key="2">
    <source>
        <dbReference type="Proteomes" id="UP000321583"/>
    </source>
</evidence>
<comment type="caution">
    <text evidence="1">The sequence shown here is derived from an EMBL/GenBank/DDBJ whole genome shotgun (WGS) entry which is preliminary data.</text>
</comment>
<dbReference type="Gene3D" id="3.30.1330.40">
    <property type="entry name" value="RutC-like"/>
    <property type="match status" value="1"/>
</dbReference>
<dbReference type="EMBL" id="VLJS01000041">
    <property type="protein sequence ID" value="TWH16027.1"/>
    <property type="molecule type" value="Genomic_DNA"/>
</dbReference>
<proteinExistence type="predicted"/>
<sequence length="117" mass="12191">MLPPTGSDMPLLLSGTAAIVGHASQHAGSVEAQVDETLANIGVLIASARRIRPSLPPAPDAATPLKAYVRHPGDAAAVAARLDQHLGRQVPRLLLHAQVCRRELLVEIDGAHGVPLV</sequence>
<dbReference type="GO" id="GO:0016829">
    <property type="term" value="F:lyase activity"/>
    <property type="evidence" value="ECO:0007669"/>
    <property type="project" value="UniProtKB-KW"/>
</dbReference>
<evidence type="ECO:0000313" key="1">
    <source>
        <dbReference type="EMBL" id="TWH16027.1"/>
    </source>
</evidence>
<organism evidence="1 2">
    <name type="scientific">Pseudoxanthomonas taiwanensis J19</name>
    <dbReference type="NCBI Taxonomy" id="935569"/>
    <lineage>
        <taxon>Bacteria</taxon>
        <taxon>Pseudomonadati</taxon>
        <taxon>Pseudomonadota</taxon>
        <taxon>Gammaproteobacteria</taxon>
        <taxon>Lysobacterales</taxon>
        <taxon>Lysobacteraceae</taxon>
        <taxon>Pseudoxanthomonas</taxon>
    </lineage>
</organism>
<reference evidence="1 2" key="1">
    <citation type="submission" date="2019-07" db="EMBL/GenBank/DDBJ databases">
        <title>Genome sequencing of lignin-degrading bacterial isolates.</title>
        <authorList>
            <person name="Gladden J."/>
        </authorList>
    </citation>
    <scope>NUCLEOTIDE SEQUENCE [LARGE SCALE GENOMIC DNA]</scope>
    <source>
        <strain evidence="1 2">J19</strain>
    </source>
</reference>
<accession>A0A562E2M0</accession>
<dbReference type="SUPFAM" id="SSF55298">
    <property type="entry name" value="YjgF-like"/>
    <property type="match status" value="1"/>
</dbReference>
<gene>
    <name evidence="1" type="ORF">L613_001400000140</name>
</gene>
<protein>
    <submittedName>
        <fullName evidence="1">Chorismate lyase/3-hydroxybenzoate synthase</fullName>
    </submittedName>
</protein>
<keyword evidence="2" id="KW-1185">Reference proteome</keyword>